<organism evidence="2 3">
    <name type="scientific">candidate division WOR-1 bacterium RIFCSPHIGHO2_01_FULL_53_15</name>
    <dbReference type="NCBI Taxonomy" id="1802564"/>
    <lineage>
        <taxon>Bacteria</taxon>
        <taxon>Bacillati</taxon>
        <taxon>Saganbacteria</taxon>
    </lineage>
</organism>
<sequence>MSGIDGLDGRIYNWTVKKITAAPRENEPAGTASSRPENFPSFTQTDQLLTAANILTDNDLLKGSAGKRLEIYQAILRTETVAPQDNHLAARFGLFSLYLEYNDFPAARLEYDNLLSVLKTADPATAASYKFALAAADIFHQARPNLNSSPTISAGKPILPAQNGDSAKFTDRRLPENMSF</sequence>
<reference evidence="2 3" key="1">
    <citation type="journal article" date="2016" name="Nat. Commun.">
        <title>Thousands of microbial genomes shed light on interconnected biogeochemical processes in an aquifer system.</title>
        <authorList>
            <person name="Anantharaman K."/>
            <person name="Brown C.T."/>
            <person name="Hug L.A."/>
            <person name="Sharon I."/>
            <person name="Castelle C.J."/>
            <person name="Probst A.J."/>
            <person name="Thomas B.C."/>
            <person name="Singh A."/>
            <person name="Wilkins M.J."/>
            <person name="Karaoz U."/>
            <person name="Brodie E.L."/>
            <person name="Williams K.H."/>
            <person name="Hubbard S.S."/>
            <person name="Banfield J.F."/>
        </authorList>
    </citation>
    <scope>NUCLEOTIDE SEQUENCE [LARGE SCALE GENOMIC DNA]</scope>
</reference>
<comment type="caution">
    <text evidence="2">The sequence shown here is derived from an EMBL/GenBank/DDBJ whole genome shotgun (WGS) entry which is preliminary data.</text>
</comment>
<evidence type="ECO:0000313" key="3">
    <source>
        <dbReference type="Proteomes" id="UP000178724"/>
    </source>
</evidence>
<dbReference type="EMBL" id="METM01000021">
    <property type="protein sequence ID" value="OGB89657.1"/>
    <property type="molecule type" value="Genomic_DNA"/>
</dbReference>
<dbReference type="AlphaFoldDB" id="A0A1F4Q1B3"/>
<dbReference type="Proteomes" id="UP000178724">
    <property type="component" value="Unassembled WGS sequence"/>
</dbReference>
<feature type="region of interest" description="Disordered" evidence="1">
    <location>
        <begin position="150"/>
        <end position="180"/>
    </location>
</feature>
<feature type="compositionally biased region" description="Basic and acidic residues" evidence="1">
    <location>
        <begin position="168"/>
        <end position="180"/>
    </location>
</feature>
<protein>
    <submittedName>
        <fullName evidence="2">Uncharacterized protein</fullName>
    </submittedName>
</protein>
<proteinExistence type="predicted"/>
<gene>
    <name evidence="2" type="ORF">A2625_05955</name>
</gene>
<name>A0A1F4Q1B3_UNCSA</name>
<evidence type="ECO:0000313" key="2">
    <source>
        <dbReference type="EMBL" id="OGB89657.1"/>
    </source>
</evidence>
<accession>A0A1F4Q1B3</accession>
<evidence type="ECO:0000256" key="1">
    <source>
        <dbReference type="SAM" id="MobiDB-lite"/>
    </source>
</evidence>